<feature type="compositionally biased region" description="Polar residues" evidence="1">
    <location>
        <begin position="405"/>
        <end position="414"/>
    </location>
</feature>
<sequence length="786" mass="85685">MQANVVLDGRPGIERIDQGSLLRILQLSTSLLCLRRTEDIQNGRPRGYLGLVSRSLNRFILNEPSLWTTLVIHPDSPVETYTLDSAPTSNYLTRSGDLPLAIYLLPGTLVDGADRRMEREGAAARLLGELIAKEAARITRLVVRTRWRSSLVRIGNLLDPRYLPAVEQLVIESSIDDVGAPDVGLPIHLDDPTSLTSLSIDAVNLLAFLASTHNPHDVLALITSLTVTNIYPGTYGFPEDDLSSIIELINSILYLQSLTFDDFQMLERHLETFGIVHRHPRTPTQLNNLTLRNTSGSAPLTTSIQRALINCHCPIELNCNNCTNTDLELEYLRRQNRVTGLKDTELGLTLRQILFYLPPCRLSLSTTHRPTATATSPIQSLPPSPPTFLPPPAPPPHESHVSAERSPTTANNHGSSPSHPPPLAGTIHCIATAQPNEREGLLESDTDVERVSTHWNFGRGRKRASRSSGSISLGSEGWRLGWGIWGGYSSGGKQLDVDDGAEKEETRDTFLAFRLASVIAQLSHSAPPTPQIDLETLSTSSKKLKSKSKKPSSSASKDTRDKLERERLHLERLKQQGVLPEDAGGEEFKGFQGSGSAARLLRSDVVQSASAKDEEDAVDLDGGMYAGSGRRTYAAKRASHIQGRGIILSDEQNLPKLALSGCTPEPHRVWRRGEGNQLAGRRRVRARGHADGETKGQEVRVKVVEGDDKLYNIAVASPISASFADSPVIHVEPVLGFFDAEHILPPANALEKPPRRERASSRAGGSNVGSSGLGDTERIKGFPSTG</sequence>
<organism evidence="2 3">
    <name type="scientific">Ephemerocybe angulata</name>
    <dbReference type="NCBI Taxonomy" id="980116"/>
    <lineage>
        <taxon>Eukaryota</taxon>
        <taxon>Fungi</taxon>
        <taxon>Dikarya</taxon>
        <taxon>Basidiomycota</taxon>
        <taxon>Agaricomycotina</taxon>
        <taxon>Agaricomycetes</taxon>
        <taxon>Agaricomycetidae</taxon>
        <taxon>Agaricales</taxon>
        <taxon>Agaricineae</taxon>
        <taxon>Psathyrellaceae</taxon>
        <taxon>Ephemerocybe</taxon>
    </lineage>
</organism>
<evidence type="ECO:0000256" key="1">
    <source>
        <dbReference type="SAM" id="MobiDB-lite"/>
    </source>
</evidence>
<feature type="compositionally biased region" description="Polar residues" evidence="1">
    <location>
        <begin position="367"/>
        <end position="379"/>
    </location>
</feature>
<keyword evidence="3" id="KW-1185">Reference proteome</keyword>
<feature type="region of interest" description="Disordered" evidence="1">
    <location>
        <begin position="525"/>
        <end position="593"/>
    </location>
</feature>
<dbReference type="Proteomes" id="UP000541558">
    <property type="component" value="Unassembled WGS sequence"/>
</dbReference>
<gene>
    <name evidence="2" type="ORF">D9611_008431</name>
</gene>
<feature type="compositionally biased region" description="Basic and acidic residues" evidence="1">
    <location>
        <begin position="557"/>
        <end position="574"/>
    </location>
</feature>
<proteinExistence type="predicted"/>
<reference evidence="2 3" key="1">
    <citation type="journal article" date="2020" name="ISME J.">
        <title>Uncovering the hidden diversity of litter-decomposition mechanisms in mushroom-forming fungi.</title>
        <authorList>
            <person name="Floudas D."/>
            <person name="Bentzer J."/>
            <person name="Ahren D."/>
            <person name="Johansson T."/>
            <person name="Persson P."/>
            <person name="Tunlid A."/>
        </authorList>
    </citation>
    <scope>NUCLEOTIDE SEQUENCE [LARGE SCALE GENOMIC DNA]</scope>
    <source>
        <strain evidence="2 3">CBS 175.51</strain>
    </source>
</reference>
<comment type="caution">
    <text evidence="2">The sequence shown here is derived from an EMBL/GenBank/DDBJ whole genome shotgun (WGS) entry which is preliminary data.</text>
</comment>
<accession>A0A8H5BJ87</accession>
<feature type="region of interest" description="Disordered" evidence="1">
    <location>
        <begin position="747"/>
        <end position="786"/>
    </location>
</feature>
<evidence type="ECO:0000313" key="2">
    <source>
        <dbReference type="EMBL" id="KAF5323851.1"/>
    </source>
</evidence>
<dbReference type="EMBL" id="JAACJK010000165">
    <property type="protein sequence ID" value="KAF5323851.1"/>
    <property type="molecule type" value="Genomic_DNA"/>
</dbReference>
<feature type="region of interest" description="Disordered" evidence="1">
    <location>
        <begin position="367"/>
        <end position="426"/>
    </location>
</feature>
<protein>
    <submittedName>
        <fullName evidence="2">Uncharacterized protein</fullName>
    </submittedName>
</protein>
<evidence type="ECO:0000313" key="3">
    <source>
        <dbReference type="Proteomes" id="UP000541558"/>
    </source>
</evidence>
<dbReference type="AlphaFoldDB" id="A0A8H5BJ87"/>
<feature type="compositionally biased region" description="Pro residues" evidence="1">
    <location>
        <begin position="380"/>
        <end position="396"/>
    </location>
</feature>
<name>A0A8H5BJ87_9AGAR</name>